<dbReference type="NCBIfam" id="TIGR00231">
    <property type="entry name" value="small_GTP"/>
    <property type="match status" value="1"/>
</dbReference>
<sequence length="261" mass="29515">MDSLSYNFNIRSYQIYLFKVLVITSVEKIQIRVQTVIIRMSSNGSRFNRGNGSDIKDVCKIAIVGCAGVGKTAITVRYLTKRFIGEYCPTLERIYKCSCKVDDDDVRLEILDTAGQSKDAWKDGYAYWADCFMFVYSITDRQSFDEIIRLKRLVEQVKNSTSVIGILVGNKCDLLHDRQVPANEATELADEIGCQFCEVSAADWTDVASIKNLFKTLVKDLRKTRTVKEGRQRKQSSSVKFKQAIQKVISGKTPAKRTLSA</sequence>
<evidence type="ECO:0000256" key="1">
    <source>
        <dbReference type="ARBA" id="ARBA00008344"/>
    </source>
</evidence>
<dbReference type="Gene3D" id="3.40.50.300">
    <property type="entry name" value="P-loop containing nucleotide triphosphate hydrolases"/>
    <property type="match status" value="1"/>
</dbReference>
<dbReference type="PROSITE" id="PS51419">
    <property type="entry name" value="RAB"/>
    <property type="match status" value="1"/>
</dbReference>
<dbReference type="InterPro" id="IPR027417">
    <property type="entry name" value="P-loop_NTPase"/>
</dbReference>
<evidence type="ECO:0000256" key="4">
    <source>
        <dbReference type="ARBA" id="ARBA00048098"/>
    </source>
</evidence>
<dbReference type="PROSITE" id="PS51421">
    <property type="entry name" value="RAS"/>
    <property type="match status" value="1"/>
</dbReference>
<dbReference type="Pfam" id="PF00071">
    <property type="entry name" value="Ras"/>
    <property type="match status" value="1"/>
</dbReference>
<dbReference type="InterPro" id="IPR001806">
    <property type="entry name" value="Small_GTPase"/>
</dbReference>
<dbReference type="InterPro" id="IPR005225">
    <property type="entry name" value="Small_GTP-bd"/>
</dbReference>
<dbReference type="SMART" id="SM00173">
    <property type="entry name" value="RAS"/>
    <property type="match status" value="1"/>
</dbReference>
<reference evidence="5" key="1">
    <citation type="submission" date="2021-03" db="EMBL/GenBank/DDBJ databases">
        <authorList>
            <person name="Bekaert M."/>
        </authorList>
    </citation>
    <scope>NUCLEOTIDE SEQUENCE</scope>
</reference>
<comment type="similarity">
    <text evidence="1">Belongs to the small GTPase superfamily. Ras family.</text>
</comment>
<name>A0A8S3Q4I6_MYTED</name>
<proteinExistence type="inferred from homology"/>
<protein>
    <recommendedName>
        <fullName evidence="2">small monomeric GTPase</fullName>
        <ecNumber evidence="2">3.6.5.2</ecNumber>
    </recommendedName>
</protein>
<dbReference type="Proteomes" id="UP000683360">
    <property type="component" value="Unassembled WGS sequence"/>
</dbReference>
<keyword evidence="3" id="KW-0378">Hydrolase</keyword>
<dbReference type="AlphaFoldDB" id="A0A8S3Q4I6"/>
<dbReference type="SMART" id="SM00175">
    <property type="entry name" value="RAB"/>
    <property type="match status" value="1"/>
</dbReference>
<dbReference type="InterPro" id="IPR051065">
    <property type="entry name" value="Ras-related_GTPase"/>
</dbReference>
<comment type="catalytic activity">
    <reaction evidence="4">
        <text>GTP + H2O = GDP + phosphate + H(+)</text>
        <dbReference type="Rhea" id="RHEA:19669"/>
        <dbReference type="ChEBI" id="CHEBI:15377"/>
        <dbReference type="ChEBI" id="CHEBI:15378"/>
        <dbReference type="ChEBI" id="CHEBI:37565"/>
        <dbReference type="ChEBI" id="CHEBI:43474"/>
        <dbReference type="ChEBI" id="CHEBI:58189"/>
        <dbReference type="EC" id="3.6.5.2"/>
    </reaction>
</comment>
<organism evidence="5 6">
    <name type="scientific">Mytilus edulis</name>
    <name type="common">Blue mussel</name>
    <dbReference type="NCBI Taxonomy" id="6550"/>
    <lineage>
        <taxon>Eukaryota</taxon>
        <taxon>Metazoa</taxon>
        <taxon>Spiralia</taxon>
        <taxon>Lophotrochozoa</taxon>
        <taxon>Mollusca</taxon>
        <taxon>Bivalvia</taxon>
        <taxon>Autobranchia</taxon>
        <taxon>Pteriomorphia</taxon>
        <taxon>Mytilida</taxon>
        <taxon>Mytiloidea</taxon>
        <taxon>Mytilidae</taxon>
        <taxon>Mytilinae</taxon>
        <taxon>Mytilus</taxon>
    </lineage>
</organism>
<comment type="caution">
    <text evidence="5">The sequence shown here is derived from an EMBL/GenBank/DDBJ whole genome shotgun (WGS) entry which is preliminary data.</text>
</comment>
<dbReference type="GO" id="GO:0005525">
    <property type="term" value="F:GTP binding"/>
    <property type="evidence" value="ECO:0007669"/>
    <property type="project" value="InterPro"/>
</dbReference>
<gene>
    <name evidence="5" type="ORF">MEDL_5511</name>
</gene>
<dbReference type="OrthoDB" id="18798at2759"/>
<keyword evidence="6" id="KW-1185">Reference proteome</keyword>
<dbReference type="SMART" id="SM00174">
    <property type="entry name" value="RHO"/>
    <property type="match status" value="1"/>
</dbReference>
<dbReference type="PANTHER" id="PTHR45704">
    <property type="entry name" value="RAS-LIKE FAMILY MEMBER 11"/>
    <property type="match status" value="1"/>
</dbReference>
<dbReference type="GO" id="GO:0003925">
    <property type="term" value="F:G protein activity"/>
    <property type="evidence" value="ECO:0007669"/>
    <property type="project" value="UniProtKB-EC"/>
</dbReference>
<dbReference type="EMBL" id="CAJPWZ010000318">
    <property type="protein sequence ID" value="CAG2190209.1"/>
    <property type="molecule type" value="Genomic_DNA"/>
</dbReference>
<dbReference type="FunFam" id="3.40.50.300:FF:001447">
    <property type="entry name" value="Ras-related protein Rab-1B"/>
    <property type="match status" value="1"/>
</dbReference>
<dbReference type="PRINTS" id="PR00449">
    <property type="entry name" value="RASTRNSFRMNG"/>
</dbReference>
<evidence type="ECO:0000313" key="5">
    <source>
        <dbReference type="EMBL" id="CAG2190209.1"/>
    </source>
</evidence>
<evidence type="ECO:0000256" key="3">
    <source>
        <dbReference type="ARBA" id="ARBA00022801"/>
    </source>
</evidence>
<evidence type="ECO:0000256" key="2">
    <source>
        <dbReference type="ARBA" id="ARBA00011984"/>
    </source>
</evidence>
<dbReference type="EC" id="3.6.5.2" evidence="2"/>
<evidence type="ECO:0000313" key="6">
    <source>
        <dbReference type="Proteomes" id="UP000683360"/>
    </source>
</evidence>
<accession>A0A8S3Q4I6</accession>
<dbReference type="SUPFAM" id="SSF52540">
    <property type="entry name" value="P-loop containing nucleoside triphosphate hydrolases"/>
    <property type="match status" value="1"/>
</dbReference>